<feature type="chain" id="PRO_5004487918" description="Outer membrane protein beta-barrel domain-containing protein" evidence="1">
    <location>
        <begin position="37"/>
        <end position="249"/>
    </location>
</feature>
<gene>
    <name evidence="2" type="ORF">AALB_1208</name>
</gene>
<evidence type="ECO:0000313" key="3">
    <source>
        <dbReference type="Proteomes" id="UP000014461"/>
    </source>
</evidence>
<proteinExistence type="predicted"/>
<dbReference type="Gene3D" id="2.40.160.20">
    <property type="match status" value="1"/>
</dbReference>
<evidence type="ECO:0008006" key="4">
    <source>
        <dbReference type="Google" id="ProtNLM"/>
    </source>
</evidence>
<comment type="caution">
    <text evidence="2">The sequence shown here is derived from an EMBL/GenBank/DDBJ whole genome shotgun (WGS) entry which is preliminary data.</text>
</comment>
<name>R9PIP5_AGAAL</name>
<protein>
    <recommendedName>
        <fullName evidence="4">Outer membrane protein beta-barrel domain-containing protein</fullName>
    </recommendedName>
</protein>
<evidence type="ECO:0000256" key="1">
    <source>
        <dbReference type="SAM" id="SignalP"/>
    </source>
</evidence>
<keyword evidence="1" id="KW-0732">Signal</keyword>
<accession>R9PIP5</accession>
<sequence>MECRSFLKGISLLAGKKMKKTILAISLAAISSGVMAEQTVEAKADVNYGDPTATFSSLGISRSNERTQLNGTYGWGAGNMIFADLGAADKKDEQGKIDFDYRVRYFKVNDGLGYSVDVVGDRNTTTALVGGMYKFDITKNISLFPMLYGGYMKSKLDMPIKDSSETFKDSSLVQGGLYAMYAFDDGHWLYANPKATYVSRAKDFVPQIEVGGGYMINSNMSVGFKIDHTAESKISKKDTVGWLQASVYF</sequence>
<evidence type="ECO:0000313" key="2">
    <source>
        <dbReference type="EMBL" id="GAD01128.1"/>
    </source>
</evidence>
<dbReference type="Proteomes" id="UP000014461">
    <property type="component" value="Unassembled WGS sequence"/>
</dbReference>
<feature type="signal peptide" evidence="1">
    <location>
        <begin position="1"/>
        <end position="36"/>
    </location>
</feature>
<dbReference type="EMBL" id="BARX01000006">
    <property type="protein sequence ID" value="GAD01128.1"/>
    <property type="molecule type" value="Genomic_DNA"/>
</dbReference>
<organism evidence="2 3">
    <name type="scientific">Agarivorans albus MKT 106</name>
    <dbReference type="NCBI Taxonomy" id="1331007"/>
    <lineage>
        <taxon>Bacteria</taxon>
        <taxon>Pseudomonadati</taxon>
        <taxon>Pseudomonadota</taxon>
        <taxon>Gammaproteobacteria</taxon>
        <taxon>Alteromonadales</taxon>
        <taxon>Alteromonadaceae</taxon>
        <taxon>Agarivorans</taxon>
    </lineage>
</organism>
<dbReference type="AlphaFoldDB" id="R9PIP5"/>
<reference evidence="2" key="1">
    <citation type="journal article" date="2013" name="Genome Announc.">
        <title>Draft Genome Sequence of Agarivorans albus Strain MKT 106T, an Agarolytic Marine Bacterium.</title>
        <authorList>
            <person name="Yasuike M."/>
            <person name="Nakamura Y."/>
            <person name="Kai W."/>
            <person name="Fujiwara A."/>
            <person name="Fukui Y."/>
            <person name="Satomi M."/>
            <person name="Sano M."/>
        </authorList>
    </citation>
    <scope>NUCLEOTIDE SEQUENCE [LARGE SCALE GENOMIC DNA]</scope>
</reference>
<keyword evidence="3" id="KW-1185">Reference proteome</keyword>